<reference evidence="2" key="1">
    <citation type="submission" date="2020-06" db="EMBL/GenBank/DDBJ databases">
        <title>WGS assembly of Ceratodon purpureus strain R40.</title>
        <authorList>
            <person name="Carey S.B."/>
            <person name="Jenkins J."/>
            <person name="Shu S."/>
            <person name="Lovell J.T."/>
            <person name="Sreedasyam A."/>
            <person name="Maumus F."/>
            <person name="Tiley G.P."/>
            <person name="Fernandez-Pozo N."/>
            <person name="Barry K."/>
            <person name="Chen C."/>
            <person name="Wang M."/>
            <person name="Lipzen A."/>
            <person name="Daum C."/>
            <person name="Saski C.A."/>
            <person name="Payton A.C."/>
            <person name="Mcbreen J.C."/>
            <person name="Conrad R.E."/>
            <person name="Kollar L.M."/>
            <person name="Olsson S."/>
            <person name="Huttunen S."/>
            <person name="Landis J.B."/>
            <person name="Wickett N.J."/>
            <person name="Johnson M.G."/>
            <person name="Rensing S.A."/>
            <person name="Grimwood J."/>
            <person name="Schmutz J."/>
            <person name="Mcdaniel S.F."/>
        </authorList>
    </citation>
    <scope>NUCLEOTIDE SEQUENCE</scope>
    <source>
        <strain evidence="2">R40</strain>
    </source>
</reference>
<feature type="compositionally biased region" description="Basic and acidic residues" evidence="1">
    <location>
        <begin position="184"/>
        <end position="198"/>
    </location>
</feature>
<dbReference type="AlphaFoldDB" id="A0A8T0J919"/>
<feature type="region of interest" description="Disordered" evidence="1">
    <location>
        <begin position="518"/>
        <end position="609"/>
    </location>
</feature>
<keyword evidence="3" id="KW-1185">Reference proteome</keyword>
<feature type="region of interest" description="Disordered" evidence="1">
    <location>
        <begin position="356"/>
        <end position="455"/>
    </location>
</feature>
<protein>
    <submittedName>
        <fullName evidence="2">Uncharacterized protein</fullName>
    </submittedName>
</protein>
<organism evidence="2 3">
    <name type="scientific">Ceratodon purpureus</name>
    <name type="common">Fire moss</name>
    <name type="synonym">Dicranum purpureum</name>
    <dbReference type="NCBI Taxonomy" id="3225"/>
    <lineage>
        <taxon>Eukaryota</taxon>
        <taxon>Viridiplantae</taxon>
        <taxon>Streptophyta</taxon>
        <taxon>Embryophyta</taxon>
        <taxon>Bryophyta</taxon>
        <taxon>Bryophytina</taxon>
        <taxon>Bryopsida</taxon>
        <taxon>Dicranidae</taxon>
        <taxon>Pseudoditrichales</taxon>
        <taxon>Ditrichaceae</taxon>
        <taxon>Ceratodon</taxon>
    </lineage>
</organism>
<comment type="caution">
    <text evidence="2">The sequence shown here is derived from an EMBL/GenBank/DDBJ whole genome shotgun (WGS) entry which is preliminary data.</text>
</comment>
<gene>
    <name evidence="2" type="ORF">KC19_1G190800</name>
</gene>
<feature type="compositionally biased region" description="Polar residues" evidence="1">
    <location>
        <begin position="276"/>
        <end position="288"/>
    </location>
</feature>
<feature type="compositionally biased region" description="Polar residues" evidence="1">
    <location>
        <begin position="543"/>
        <end position="553"/>
    </location>
</feature>
<feature type="compositionally biased region" description="Basic and acidic residues" evidence="1">
    <location>
        <begin position="70"/>
        <end position="80"/>
    </location>
</feature>
<feature type="compositionally biased region" description="Low complexity" evidence="1">
    <location>
        <begin position="520"/>
        <end position="534"/>
    </location>
</feature>
<feature type="compositionally biased region" description="Basic and acidic residues" evidence="1">
    <location>
        <begin position="130"/>
        <end position="142"/>
    </location>
</feature>
<feature type="region of interest" description="Disordered" evidence="1">
    <location>
        <begin position="474"/>
        <end position="499"/>
    </location>
</feature>
<evidence type="ECO:0000313" key="2">
    <source>
        <dbReference type="EMBL" id="KAG0591652.1"/>
    </source>
</evidence>
<proteinExistence type="predicted"/>
<evidence type="ECO:0000256" key="1">
    <source>
        <dbReference type="SAM" id="MobiDB-lite"/>
    </source>
</evidence>
<feature type="compositionally biased region" description="Basic residues" evidence="1">
    <location>
        <begin position="43"/>
        <end position="69"/>
    </location>
</feature>
<feature type="compositionally biased region" description="Polar residues" evidence="1">
    <location>
        <begin position="203"/>
        <end position="223"/>
    </location>
</feature>
<evidence type="ECO:0000313" key="3">
    <source>
        <dbReference type="Proteomes" id="UP000822688"/>
    </source>
</evidence>
<feature type="compositionally biased region" description="Low complexity" evidence="1">
    <location>
        <begin position="161"/>
        <end position="173"/>
    </location>
</feature>
<name>A0A8T0J919_CERPU</name>
<sequence>MWRVSGMVEDVFEAECVCDVTGWDGASDPAQGETGGKSLTSKLKAKVPHPRVKDKVKHLKNRLPGMKKHAGGDDEAHEDSSEYDDNSPRGPGPETGYNAGESTPFSTVKTSPASHDSHAHSHSPPSYERTSPRDVQSRDYDSRPSQISPSGYDAQNRNYVAAAPPTRPAPMATDSPRSNLAPSLEDKFKYLDVGEKSPRVVNPPSNRSYQPEQQFSPSATKPQSDPVRSYQPEQQLPSSATNPQMDPIRGYQPEQQFSPSVTNSQTDPIRSDKPEQQYSPSTTESIQKGYSDIPRNSYRASPTTPANKGMLDKVKSSVTGAAVVLGDKMGYYNDTPAAPRDPNAPSILDKAKSSLGLYKPRDPNAPSIVDKTKATLGLDKPTDPNAPTMVEKAKATLGMDKPSDPTAPSILDKTKATLGMDKPRDPTAPSILDKTKATLGMDKPRDPNAPPLTEKAKAYMSVASQKTREYGASAADRAAWTKDRVAAQTTPTHHDKALSEQVTQTLSALPGAIRAKVFGPAAPTTNNPNSPKTPGVVDRVSGVMSSLFTTAPKQTAERLQHTFPAHSDYQGKPAPSSVPQNFADRSSAEERMPAASTPAYPPTYPMVNS</sequence>
<feature type="compositionally biased region" description="Polar residues" evidence="1">
    <location>
        <begin position="143"/>
        <end position="158"/>
    </location>
</feature>
<feature type="compositionally biased region" description="Pro residues" evidence="1">
    <location>
        <begin position="599"/>
        <end position="609"/>
    </location>
</feature>
<accession>A0A8T0J919</accession>
<feature type="compositionally biased region" description="Polar residues" evidence="1">
    <location>
        <begin position="100"/>
        <end position="110"/>
    </location>
</feature>
<feature type="region of interest" description="Disordered" evidence="1">
    <location>
        <begin position="22"/>
        <end position="312"/>
    </location>
</feature>
<feature type="compositionally biased region" description="Polar residues" evidence="1">
    <location>
        <begin position="253"/>
        <end position="268"/>
    </location>
</feature>
<dbReference type="Proteomes" id="UP000822688">
    <property type="component" value="Chromosome 1"/>
</dbReference>
<feature type="compositionally biased region" description="Polar residues" evidence="1">
    <location>
        <begin position="231"/>
        <end position="244"/>
    </location>
</feature>
<dbReference type="EMBL" id="CM026421">
    <property type="protein sequence ID" value="KAG0591652.1"/>
    <property type="molecule type" value="Genomic_DNA"/>
</dbReference>